<evidence type="ECO:0000313" key="7">
    <source>
        <dbReference type="Proteomes" id="UP000054481"/>
    </source>
</evidence>
<keyword evidence="3" id="KW-0862">Zinc</keyword>
<dbReference type="InterPro" id="IPR007175">
    <property type="entry name" value="Rpr2/Snm1/Rpp21"/>
</dbReference>
<dbReference type="OrthoDB" id="128536at2759"/>
<accession>A0A0F7ZKZ1</accession>
<dbReference type="PANTHER" id="PTHR14742:SF0">
    <property type="entry name" value="RIBONUCLEASE P PROTEIN SUBUNIT P21"/>
    <property type="match status" value="1"/>
</dbReference>
<dbReference type="PANTHER" id="PTHR14742">
    <property type="entry name" value="RIBONUCLEASE P SUBUNIT P21"/>
    <property type="match status" value="1"/>
</dbReference>
<sequence length="175" mass="19538">MAKTKGPPGVQNKVIYARASYLYQAANYLVNCTSSVPQDESKAQESQTKERCRKEATKQRKVLQNLSRRAICDMRAVTLKTQIRQSQGLKRTICKFCDTLQVEGQTCQSSVENLSKGGLKPWADVLVIRCGTCGNAKRFPVCGERQKRKGLRSPKSERKQDESTGGDAMEMDLTT</sequence>
<protein>
    <submittedName>
        <fullName evidence="6">Uncharacterized protein</fullName>
    </submittedName>
</protein>
<evidence type="ECO:0000256" key="5">
    <source>
        <dbReference type="SAM" id="MobiDB-lite"/>
    </source>
</evidence>
<evidence type="ECO:0000256" key="4">
    <source>
        <dbReference type="ARBA" id="ARBA00038402"/>
    </source>
</evidence>
<comment type="similarity">
    <text evidence="4">Belongs to the eukaryotic/archaeal RNase P protein component 4 family.</text>
</comment>
<dbReference type="Proteomes" id="UP000054481">
    <property type="component" value="Unassembled WGS sequence"/>
</dbReference>
<dbReference type="EMBL" id="KQ030515">
    <property type="protein sequence ID" value="KJZ75796.1"/>
    <property type="molecule type" value="Genomic_DNA"/>
</dbReference>
<dbReference type="GO" id="GO:0005655">
    <property type="term" value="C:nucleolar ribonuclease P complex"/>
    <property type="evidence" value="ECO:0007669"/>
    <property type="project" value="TreeGrafter"/>
</dbReference>
<dbReference type="Gene3D" id="6.20.50.20">
    <property type="match status" value="1"/>
</dbReference>
<reference evidence="6 7" key="1">
    <citation type="journal article" date="2014" name="Genome Biol. Evol.">
        <title>Comparative genomics and transcriptomics analyses reveal divergent lifestyle features of nematode endoparasitic fungus Hirsutella minnesotensis.</title>
        <authorList>
            <person name="Lai Y."/>
            <person name="Liu K."/>
            <person name="Zhang X."/>
            <person name="Zhang X."/>
            <person name="Li K."/>
            <person name="Wang N."/>
            <person name="Shu C."/>
            <person name="Wu Y."/>
            <person name="Wang C."/>
            <person name="Bushley K.E."/>
            <person name="Xiang M."/>
            <person name="Liu X."/>
        </authorList>
    </citation>
    <scope>NUCLEOTIDE SEQUENCE [LARGE SCALE GENOMIC DNA]</scope>
    <source>
        <strain evidence="6 7">3608</strain>
    </source>
</reference>
<evidence type="ECO:0000256" key="2">
    <source>
        <dbReference type="ARBA" id="ARBA00022723"/>
    </source>
</evidence>
<proteinExistence type="inferred from homology"/>
<keyword evidence="1" id="KW-0819">tRNA processing</keyword>
<keyword evidence="7" id="KW-1185">Reference proteome</keyword>
<evidence type="ECO:0000256" key="3">
    <source>
        <dbReference type="ARBA" id="ARBA00022833"/>
    </source>
</evidence>
<feature type="region of interest" description="Disordered" evidence="5">
    <location>
        <begin position="145"/>
        <end position="175"/>
    </location>
</feature>
<evidence type="ECO:0000256" key="1">
    <source>
        <dbReference type="ARBA" id="ARBA00022694"/>
    </source>
</evidence>
<name>A0A0F7ZKZ1_9HYPO</name>
<organism evidence="6 7">
    <name type="scientific">Hirsutella minnesotensis 3608</name>
    <dbReference type="NCBI Taxonomy" id="1043627"/>
    <lineage>
        <taxon>Eukaryota</taxon>
        <taxon>Fungi</taxon>
        <taxon>Dikarya</taxon>
        <taxon>Ascomycota</taxon>
        <taxon>Pezizomycotina</taxon>
        <taxon>Sordariomycetes</taxon>
        <taxon>Hypocreomycetidae</taxon>
        <taxon>Hypocreales</taxon>
        <taxon>Ophiocordycipitaceae</taxon>
        <taxon>Hirsutella</taxon>
    </lineage>
</organism>
<gene>
    <name evidence="6" type="ORF">HIM_04953</name>
</gene>
<keyword evidence="2" id="KW-0479">Metal-binding</keyword>
<dbReference type="AlphaFoldDB" id="A0A0F7ZKZ1"/>
<dbReference type="Pfam" id="PF04032">
    <property type="entry name" value="Rpr2"/>
    <property type="match status" value="1"/>
</dbReference>
<evidence type="ECO:0000313" key="6">
    <source>
        <dbReference type="EMBL" id="KJZ75796.1"/>
    </source>
</evidence>
<dbReference type="GO" id="GO:0046872">
    <property type="term" value="F:metal ion binding"/>
    <property type="evidence" value="ECO:0007669"/>
    <property type="project" value="UniProtKB-KW"/>
</dbReference>
<dbReference type="GO" id="GO:0008033">
    <property type="term" value="P:tRNA processing"/>
    <property type="evidence" value="ECO:0007669"/>
    <property type="project" value="UniProtKB-KW"/>
</dbReference>